<dbReference type="AlphaFoldDB" id="A0A4Q8ANB9"/>
<protein>
    <submittedName>
        <fullName evidence="3">DNA-binding FrmR family transcriptional regulator</fullName>
    </submittedName>
</protein>
<evidence type="ECO:0000313" key="4">
    <source>
        <dbReference type="Proteomes" id="UP000291483"/>
    </source>
</evidence>
<keyword evidence="3" id="KW-0238">DNA-binding</keyword>
<dbReference type="InterPro" id="IPR038390">
    <property type="entry name" value="Metal_Tscrpt_repr_sf"/>
</dbReference>
<evidence type="ECO:0000256" key="1">
    <source>
        <dbReference type="ARBA" id="ARBA00005428"/>
    </source>
</evidence>
<sequence length="111" mass="11319">MSTVDSDVVADSATVSDAQRRILNRLKRARGQLNAVIESVESGADCRTVVGQLSAVTGALDKAGFAIISSAMRDCVAAEPDAAASASDPDAEPGSGPLTVAELEKLFLSLA</sequence>
<dbReference type="OrthoDB" id="9809524at2"/>
<reference evidence="3 4" key="1">
    <citation type="submission" date="2019-02" db="EMBL/GenBank/DDBJ databases">
        <title>Sequencing the genomes of 1000 actinobacteria strains.</title>
        <authorList>
            <person name="Klenk H.-P."/>
        </authorList>
    </citation>
    <scope>NUCLEOTIDE SEQUENCE [LARGE SCALE GENOMIC DNA]</scope>
    <source>
        <strain evidence="3 4">DSM 18319</strain>
    </source>
</reference>
<evidence type="ECO:0000256" key="2">
    <source>
        <dbReference type="ARBA" id="ARBA00023008"/>
    </source>
</evidence>
<keyword evidence="2" id="KW-0186">Copper</keyword>
<proteinExistence type="inferred from homology"/>
<comment type="caution">
    <text evidence="3">The sequence shown here is derived from an EMBL/GenBank/DDBJ whole genome shotgun (WGS) entry which is preliminary data.</text>
</comment>
<keyword evidence="4" id="KW-1185">Reference proteome</keyword>
<dbReference type="RefSeq" id="WP_130506375.1">
    <property type="nucleotide sequence ID" value="NZ_SHLC01000001.1"/>
</dbReference>
<accession>A0A4Q8ANB9</accession>
<dbReference type="GO" id="GO:0045892">
    <property type="term" value="P:negative regulation of DNA-templated transcription"/>
    <property type="evidence" value="ECO:0007669"/>
    <property type="project" value="UniProtKB-ARBA"/>
</dbReference>
<name>A0A4Q8ANB9_9MICO</name>
<dbReference type="PANTHER" id="PTHR33677">
    <property type="entry name" value="TRANSCRIPTIONAL REPRESSOR FRMR-RELATED"/>
    <property type="match status" value="1"/>
</dbReference>
<dbReference type="PANTHER" id="PTHR33677:SF5">
    <property type="entry name" value="TRANSCRIPTIONAL REPRESSOR FRMR"/>
    <property type="match status" value="1"/>
</dbReference>
<dbReference type="EMBL" id="SHLC01000001">
    <property type="protein sequence ID" value="RZU66132.1"/>
    <property type="molecule type" value="Genomic_DNA"/>
</dbReference>
<comment type="similarity">
    <text evidence="1">Belongs to the CsoR family.</text>
</comment>
<dbReference type="GO" id="GO:0003677">
    <property type="term" value="F:DNA binding"/>
    <property type="evidence" value="ECO:0007669"/>
    <property type="project" value="UniProtKB-KW"/>
</dbReference>
<dbReference type="Gene3D" id="1.20.58.1000">
    <property type="entry name" value="Metal-sensitive repressor, helix protomer"/>
    <property type="match status" value="1"/>
</dbReference>
<dbReference type="InterPro" id="IPR003735">
    <property type="entry name" value="Metal_Tscrpt_repr"/>
</dbReference>
<organism evidence="3 4">
    <name type="scientific">Microterricola gilva</name>
    <dbReference type="NCBI Taxonomy" id="393267"/>
    <lineage>
        <taxon>Bacteria</taxon>
        <taxon>Bacillati</taxon>
        <taxon>Actinomycetota</taxon>
        <taxon>Actinomycetes</taxon>
        <taxon>Micrococcales</taxon>
        <taxon>Microbacteriaceae</taxon>
        <taxon>Microterricola</taxon>
    </lineage>
</organism>
<dbReference type="GO" id="GO:0046872">
    <property type="term" value="F:metal ion binding"/>
    <property type="evidence" value="ECO:0007669"/>
    <property type="project" value="InterPro"/>
</dbReference>
<dbReference type="Pfam" id="PF02583">
    <property type="entry name" value="Trns_repr_metal"/>
    <property type="match status" value="1"/>
</dbReference>
<gene>
    <name evidence="3" type="ORF">EV379_2480</name>
</gene>
<dbReference type="Proteomes" id="UP000291483">
    <property type="component" value="Unassembled WGS sequence"/>
</dbReference>
<evidence type="ECO:0000313" key="3">
    <source>
        <dbReference type="EMBL" id="RZU66132.1"/>
    </source>
</evidence>
<dbReference type="CDD" id="cd10148">
    <property type="entry name" value="CsoR-like_DUF156"/>
    <property type="match status" value="1"/>
</dbReference>